<dbReference type="InterPro" id="IPR036397">
    <property type="entry name" value="RNaseH_sf"/>
</dbReference>
<sequence length="275" mass="30701">MIINRFGFLLSTFRNMGKGSYYAVAKGRNPGIYNSWIECKRQVHHFPKPVFRKFKTETEAHNFIQQNAGTSTNCNTNHPFDVRTSKRPRVESDKSIDNNDNKRLCSEKVIDCSEDKKTSGSYDIDSDGYVNVYTDGACSSNGSRKAKAGIGVWFGDNHPLNVSRAVVGRATNNVAEIQAVTAAVEQAKKAGIKNLKINTDSQFLISCINNWMPTWKANGWVTSKKTPVINKVELLEMEEALKSLNVTWNHVNGHVGIYGNEMADKLARAGCLKYQ</sequence>
<dbReference type="Proteomes" id="UP001177670">
    <property type="component" value="Unassembled WGS sequence"/>
</dbReference>
<evidence type="ECO:0000313" key="13">
    <source>
        <dbReference type="Proteomes" id="UP001177670"/>
    </source>
</evidence>
<keyword evidence="7 9" id="KW-0378">Hydrolase</keyword>
<keyword evidence="6 9" id="KW-0255">Endonuclease</keyword>
<comment type="caution">
    <text evidence="12">The sequence shown here is derived from an EMBL/GenBank/DDBJ whole genome shotgun (WGS) entry which is preliminary data.</text>
</comment>
<comment type="catalytic activity">
    <reaction evidence="1 9">
        <text>Endonucleolytic cleavage to 5'-phosphomonoester.</text>
        <dbReference type="EC" id="3.1.26.4"/>
    </reaction>
</comment>
<keyword evidence="8 9" id="KW-0460">Magnesium</keyword>
<dbReference type="SUPFAM" id="SSF53098">
    <property type="entry name" value="Ribonuclease H-like"/>
    <property type="match status" value="1"/>
</dbReference>
<evidence type="ECO:0000256" key="8">
    <source>
        <dbReference type="ARBA" id="ARBA00022842"/>
    </source>
</evidence>
<keyword evidence="5 9" id="KW-0479">Metal-binding</keyword>
<dbReference type="EC" id="3.1.26.4" evidence="9"/>
<dbReference type="GO" id="GO:0043137">
    <property type="term" value="P:DNA replication, removal of RNA primer"/>
    <property type="evidence" value="ECO:0007669"/>
    <property type="project" value="TreeGrafter"/>
</dbReference>
<evidence type="ECO:0000256" key="7">
    <source>
        <dbReference type="ARBA" id="ARBA00022801"/>
    </source>
</evidence>
<evidence type="ECO:0000256" key="1">
    <source>
        <dbReference type="ARBA" id="ARBA00000077"/>
    </source>
</evidence>
<dbReference type="PANTHER" id="PTHR10642:SF26">
    <property type="entry name" value="RIBONUCLEASE H1"/>
    <property type="match status" value="1"/>
</dbReference>
<gene>
    <name evidence="12" type="ORF">K0M31_013305</name>
</gene>
<dbReference type="InterPro" id="IPR009027">
    <property type="entry name" value="Ribosomal_bL9/RNase_H1_N"/>
</dbReference>
<comment type="similarity">
    <text evidence="3 9">Belongs to the RNase H family.</text>
</comment>
<protein>
    <recommendedName>
        <fullName evidence="9">Ribonuclease H1</fullName>
        <shortName evidence="9">RNase H1</shortName>
        <ecNumber evidence="9">3.1.26.4</ecNumber>
    </recommendedName>
</protein>
<feature type="region of interest" description="Disordered" evidence="10">
    <location>
        <begin position="74"/>
        <end position="98"/>
    </location>
</feature>
<name>A0AA40FIH3_9HYME</name>
<dbReference type="AlphaFoldDB" id="A0AA40FIH3"/>
<evidence type="ECO:0000256" key="6">
    <source>
        <dbReference type="ARBA" id="ARBA00022759"/>
    </source>
</evidence>
<dbReference type="EMBL" id="JAHYIQ010000036">
    <property type="protein sequence ID" value="KAK1119477.1"/>
    <property type="molecule type" value="Genomic_DNA"/>
</dbReference>
<dbReference type="InterPro" id="IPR002156">
    <property type="entry name" value="RNaseH_domain"/>
</dbReference>
<dbReference type="PANTHER" id="PTHR10642">
    <property type="entry name" value="RIBONUCLEASE H1"/>
    <property type="match status" value="1"/>
</dbReference>
<dbReference type="GO" id="GO:0004523">
    <property type="term" value="F:RNA-DNA hybrid ribonuclease activity"/>
    <property type="evidence" value="ECO:0007669"/>
    <property type="project" value="UniProtKB-UniRule"/>
</dbReference>
<dbReference type="Pfam" id="PF01693">
    <property type="entry name" value="Cauli_VI"/>
    <property type="match status" value="1"/>
</dbReference>
<evidence type="ECO:0000259" key="11">
    <source>
        <dbReference type="PROSITE" id="PS50879"/>
    </source>
</evidence>
<dbReference type="Gene3D" id="3.30.420.10">
    <property type="entry name" value="Ribonuclease H-like superfamily/Ribonuclease H"/>
    <property type="match status" value="1"/>
</dbReference>
<reference evidence="12" key="1">
    <citation type="submission" date="2021-10" db="EMBL/GenBank/DDBJ databases">
        <title>Melipona bicolor Genome sequencing and assembly.</title>
        <authorList>
            <person name="Araujo N.S."/>
            <person name="Arias M.C."/>
        </authorList>
    </citation>
    <scope>NUCLEOTIDE SEQUENCE</scope>
    <source>
        <strain evidence="12">USP_2M_L1-L4_2017</strain>
        <tissue evidence="12">Whole body</tissue>
    </source>
</reference>
<dbReference type="CDD" id="cd09280">
    <property type="entry name" value="RNase_HI_eukaryote_like"/>
    <property type="match status" value="1"/>
</dbReference>
<evidence type="ECO:0000256" key="10">
    <source>
        <dbReference type="SAM" id="MobiDB-lite"/>
    </source>
</evidence>
<keyword evidence="4 9" id="KW-0540">Nuclease</keyword>
<dbReference type="GO" id="GO:0000287">
    <property type="term" value="F:magnesium ion binding"/>
    <property type="evidence" value="ECO:0007669"/>
    <property type="project" value="UniProtKB-UniRule"/>
</dbReference>
<dbReference type="SUPFAM" id="SSF55658">
    <property type="entry name" value="L9 N-domain-like"/>
    <property type="match status" value="1"/>
</dbReference>
<evidence type="ECO:0000256" key="5">
    <source>
        <dbReference type="ARBA" id="ARBA00022723"/>
    </source>
</evidence>
<keyword evidence="13" id="KW-1185">Reference proteome</keyword>
<dbReference type="InterPro" id="IPR012337">
    <property type="entry name" value="RNaseH-like_sf"/>
</dbReference>
<evidence type="ECO:0000256" key="3">
    <source>
        <dbReference type="ARBA" id="ARBA00005300"/>
    </source>
</evidence>
<feature type="compositionally biased region" description="Basic and acidic residues" evidence="10">
    <location>
        <begin position="80"/>
        <end position="98"/>
    </location>
</feature>
<dbReference type="InterPro" id="IPR017067">
    <property type="entry name" value="RNase_H1_euk"/>
</dbReference>
<comment type="function">
    <text evidence="9">Endonuclease that specifically degrades the RNA of RNA-DNA hybrids.</text>
</comment>
<feature type="domain" description="RNase H type-1" evidence="11">
    <location>
        <begin position="126"/>
        <end position="272"/>
    </location>
</feature>
<evidence type="ECO:0000313" key="12">
    <source>
        <dbReference type="EMBL" id="KAK1119477.1"/>
    </source>
</evidence>
<dbReference type="InterPro" id="IPR050092">
    <property type="entry name" value="RNase_H"/>
</dbReference>
<dbReference type="Gene3D" id="3.40.970.10">
    <property type="entry name" value="Ribonuclease H1, N-terminal domain"/>
    <property type="match status" value="1"/>
</dbReference>
<dbReference type="InterPro" id="IPR037056">
    <property type="entry name" value="RNase_H1_N_sf"/>
</dbReference>
<evidence type="ECO:0000256" key="4">
    <source>
        <dbReference type="ARBA" id="ARBA00022722"/>
    </source>
</evidence>
<dbReference type="GO" id="GO:0003676">
    <property type="term" value="F:nucleic acid binding"/>
    <property type="evidence" value="ECO:0007669"/>
    <property type="project" value="UniProtKB-UniRule"/>
</dbReference>
<comment type="cofactor">
    <cofactor evidence="2 9">
        <name>Mg(2+)</name>
        <dbReference type="ChEBI" id="CHEBI:18420"/>
    </cofactor>
</comment>
<dbReference type="FunFam" id="3.30.420.10:FF:000115">
    <property type="entry name" value="Ribonuclease H"/>
    <property type="match status" value="1"/>
</dbReference>
<dbReference type="Pfam" id="PF00075">
    <property type="entry name" value="RNase_H"/>
    <property type="match status" value="1"/>
</dbReference>
<evidence type="ECO:0000256" key="9">
    <source>
        <dbReference type="PIRNR" id="PIRNR036852"/>
    </source>
</evidence>
<proteinExistence type="inferred from homology"/>
<accession>A0AA40FIH3</accession>
<dbReference type="PROSITE" id="PS50879">
    <property type="entry name" value="RNASE_H_1"/>
    <property type="match status" value="1"/>
</dbReference>
<dbReference type="InterPro" id="IPR011320">
    <property type="entry name" value="RNase_H1_N"/>
</dbReference>
<evidence type="ECO:0000256" key="2">
    <source>
        <dbReference type="ARBA" id="ARBA00001946"/>
    </source>
</evidence>
<dbReference type="FunFam" id="3.40.970.10:FF:000001">
    <property type="entry name" value="Ribonuclease H1"/>
    <property type="match status" value="1"/>
</dbReference>
<organism evidence="12 13">
    <name type="scientific">Melipona bicolor</name>
    <dbReference type="NCBI Taxonomy" id="60889"/>
    <lineage>
        <taxon>Eukaryota</taxon>
        <taxon>Metazoa</taxon>
        <taxon>Ecdysozoa</taxon>
        <taxon>Arthropoda</taxon>
        <taxon>Hexapoda</taxon>
        <taxon>Insecta</taxon>
        <taxon>Pterygota</taxon>
        <taxon>Neoptera</taxon>
        <taxon>Endopterygota</taxon>
        <taxon>Hymenoptera</taxon>
        <taxon>Apocrita</taxon>
        <taxon>Aculeata</taxon>
        <taxon>Apoidea</taxon>
        <taxon>Anthophila</taxon>
        <taxon>Apidae</taxon>
        <taxon>Melipona</taxon>
    </lineage>
</organism>
<dbReference type="PIRSF" id="PIRSF036852">
    <property type="entry name" value="Ribonuclease_H1_euk"/>
    <property type="match status" value="1"/>
</dbReference>